<dbReference type="InterPro" id="IPR058335">
    <property type="entry name" value="PccX"/>
</dbReference>
<keyword evidence="3" id="KW-1185">Reference proteome</keyword>
<dbReference type="RefSeq" id="WP_304447566.1">
    <property type="nucleotide sequence ID" value="NZ_JARRAH010000001.1"/>
</dbReference>
<evidence type="ECO:0000256" key="1">
    <source>
        <dbReference type="SAM" id="MobiDB-lite"/>
    </source>
</evidence>
<dbReference type="Proteomes" id="UP001596406">
    <property type="component" value="Unassembled WGS sequence"/>
</dbReference>
<dbReference type="AlphaFoldDB" id="A0ABD5U968"/>
<comment type="caution">
    <text evidence="2">The sequence shown here is derived from an EMBL/GenBank/DDBJ whole genome shotgun (WGS) entry which is preliminary data.</text>
</comment>
<dbReference type="Pfam" id="PF26062">
    <property type="entry name" value="DUF8022"/>
    <property type="match status" value="1"/>
</dbReference>
<evidence type="ECO:0000313" key="2">
    <source>
        <dbReference type="EMBL" id="MFC6835871.1"/>
    </source>
</evidence>
<organism evidence="2 3">
    <name type="scientific">Halomarina ordinaria</name>
    <dbReference type="NCBI Taxonomy" id="3033939"/>
    <lineage>
        <taxon>Archaea</taxon>
        <taxon>Methanobacteriati</taxon>
        <taxon>Methanobacteriota</taxon>
        <taxon>Stenosarchaea group</taxon>
        <taxon>Halobacteria</taxon>
        <taxon>Halobacteriales</taxon>
        <taxon>Natronomonadaceae</taxon>
        <taxon>Halomarina</taxon>
    </lineage>
</organism>
<name>A0ABD5U968_9EURY</name>
<accession>A0ABD5U968</accession>
<evidence type="ECO:0008006" key="4">
    <source>
        <dbReference type="Google" id="ProtNLM"/>
    </source>
</evidence>
<gene>
    <name evidence="2" type="ORF">ACFQHK_05040</name>
</gene>
<feature type="region of interest" description="Disordered" evidence="1">
    <location>
        <begin position="1"/>
        <end position="35"/>
    </location>
</feature>
<feature type="compositionally biased region" description="Acidic residues" evidence="1">
    <location>
        <begin position="14"/>
        <end position="24"/>
    </location>
</feature>
<sequence>MSTEAHTHVHSIDSDAETALDAEPTDQTVDVPTEAGTVSVSIPADASDEEAAALVCAVQAHLADRRAAAARESTPETPDRWSLAGRYGCRTRCDLPRTVARGEEWKMAGRARGRR</sequence>
<feature type="compositionally biased region" description="Basic and acidic residues" evidence="1">
    <location>
        <begin position="1"/>
        <end position="13"/>
    </location>
</feature>
<proteinExistence type="predicted"/>
<reference evidence="2 3" key="1">
    <citation type="journal article" date="2019" name="Int. J. Syst. Evol. Microbiol.">
        <title>The Global Catalogue of Microorganisms (GCM) 10K type strain sequencing project: providing services to taxonomists for standard genome sequencing and annotation.</title>
        <authorList>
            <consortium name="The Broad Institute Genomics Platform"/>
            <consortium name="The Broad Institute Genome Sequencing Center for Infectious Disease"/>
            <person name="Wu L."/>
            <person name="Ma J."/>
        </authorList>
    </citation>
    <scope>NUCLEOTIDE SEQUENCE [LARGE SCALE GENOMIC DNA]</scope>
    <source>
        <strain evidence="2 3">PSRA2</strain>
    </source>
</reference>
<dbReference type="EMBL" id="JBHSXM010000001">
    <property type="protein sequence ID" value="MFC6835871.1"/>
    <property type="molecule type" value="Genomic_DNA"/>
</dbReference>
<protein>
    <recommendedName>
        <fullName evidence="4">Acc operon protein</fullName>
    </recommendedName>
</protein>
<feature type="compositionally biased region" description="Polar residues" evidence="1">
    <location>
        <begin position="25"/>
        <end position="35"/>
    </location>
</feature>
<evidence type="ECO:0000313" key="3">
    <source>
        <dbReference type="Proteomes" id="UP001596406"/>
    </source>
</evidence>